<organism evidence="1 2">
    <name type="scientific">Methanothermobacter tenebrarum</name>
    <dbReference type="NCBI Taxonomy" id="680118"/>
    <lineage>
        <taxon>Archaea</taxon>
        <taxon>Methanobacteriati</taxon>
        <taxon>Methanobacteriota</taxon>
        <taxon>Methanomada group</taxon>
        <taxon>Methanobacteria</taxon>
        <taxon>Methanobacteriales</taxon>
        <taxon>Methanobacteriaceae</taxon>
        <taxon>Methanothermobacter</taxon>
    </lineage>
</organism>
<dbReference type="EMBL" id="QLOE01000010">
    <property type="protein sequence ID" value="RAO78600.1"/>
    <property type="molecule type" value="Genomic_DNA"/>
</dbReference>
<gene>
    <name evidence="1" type="ORF">DPC56_06980</name>
</gene>
<dbReference type="AlphaFoldDB" id="A0A328PAF6"/>
<keyword evidence="2" id="KW-1185">Reference proteome</keyword>
<reference evidence="1 2" key="1">
    <citation type="submission" date="2018-06" db="EMBL/GenBank/DDBJ databases">
        <title>Draft genome sequence of hyperthermophilic methanogen Methanothermobacter tenebrarum sp. MCM-B 1447.</title>
        <authorList>
            <person name="Pore S.D."/>
            <person name="Dagar S."/>
            <person name="Dhakephalkar P.K."/>
        </authorList>
    </citation>
    <scope>NUCLEOTIDE SEQUENCE [LARGE SCALE GENOMIC DNA]</scope>
    <source>
        <strain evidence="1 2">MCM B 1447</strain>
    </source>
</reference>
<evidence type="ECO:0000313" key="1">
    <source>
        <dbReference type="EMBL" id="RAO78600.1"/>
    </source>
</evidence>
<protein>
    <submittedName>
        <fullName evidence="1">Uncharacterized protein</fullName>
    </submittedName>
</protein>
<accession>A0A328PAF6</accession>
<dbReference type="Proteomes" id="UP000249782">
    <property type="component" value="Unassembled WGS sequence"/>
</dbReference>
<name>A0A328PAF6_9EURY</name>
<comment type="caution">
    <text evidence="1">The sequence shown here is derived from an EMBL/GenBank/DDBJ whole genome shotgun (WGS) entry which is preliminary data.</text>
</comment>
<evidence type="ECO:0000313" key="2">
    <source>
        <dbReference type="Proteomes" id="UP000249782"/>
    </source>
</evidence>
<sequence length="60" mass="6900">MLNTIKESICMMLYLSKGGCWTLSACMDVNLSFQCRQPLLVLLFLSLGDFVKTKMEEKYN</sequence>
<proteinExistence type="predicted"/>